<comment type="caution">
    <text evidence="2">The sequence shown here is derived from an EMBL/GenBank/DDBJ whole genome shotgun (WGS) entry which is preliminary data.</text>
</comment>
<evidence type="ECO:0000313" key="2">
    <source>
        <dbReference type="EMBL" id="RXN26718.1"/>
    </source>
</evidence>
<evidence type="ECO:0000259" key="1">
    <source>
        <dbReference type="Pfam" id="PF20865"/>
    </source>
</evidence>
<accession>A0A498MXR5</accession>
<dbReference type="InterPro" id="IPR049146">
    <property type="entry name" value="FAM186A_B_C"/>
</dbReference>
<evidence type="ECO:0000313" key="3">
    <source>
        <dbReference type="Proteomes" id="UP000290572"/>
    </source>
</evidence>
<dbReference type="EMBL" id="QBIY01012180">
    <property type="protein sequence ID" value="RXN26718.1"/>
    <property type="molecule type" value="Genomic_DNA"/>
</dbReference>
<sequence length="252" mass="28925">MAQKDAYHHPSPVRSFILPEISESVEETKVDMEPMEKTSFEEMMAPKDLQSQSSRGFQCPSHVRSFASPQTSRGTINQTLQSVELHLGCLLRRYIRHVQMKQLRKTLDENFKETRNLKDRLEFKKVHSQLCKFDCFRQSVKNIWDIEQASADETRRLCIARTAHLFQQVSDCDAWPTFDRHSKHAEACIIASAYCDTSAVQLSVSSSKTANRTQQSQFHLQIHPKALHGIKLTRNVPGSSLKISRVQCLRPV</sequence>
<keyword evidence="3" id="KW-1185">Reference proteome</keyword>
<dbReference type="Proteomes" id="UP000290572">
    <property type="component" value="Unassembled WGS sequence"/>
</dbReference>
<protein>
    <submittedName>
        <fullName evidence="2">Protein FAM186A-like isoform X1</fullName>
    </submittedName>
</protein>
<organism evidence="2 3">
    <name type="scientific">Labeo rohita</name>
    <name type="common">Indian major carp</name>
    <name type="synonym">Cyprinus rohita</name>
    <dbReference type="NCBI Taxonomy" id="84645"/>
    <lineage>
        <taxon>Eukaryota</taxon>
        <taxon>Metazoa</taxon>
        <taxon>Chordata</taxon>
        <taxon>Craniata</taxon>
        <taxon>Vertebrata</taxon>
        <taxon>Euteleostomi</taxon>
        <taxon>Actinopterygii</taxon>
        <taxon>Neopterygii</taxon>
        <taxon>Teleostei</taxon>
        <taxon>Ostariophysi</taxon>
        <taxon>Cypriniformes</taxon>
        <taxon>Cyprinidae</taxon>
        <taxon>Labeoninae</taxon>
        <taxon>Labeonini</taxon>
        <taxon>Labeo</taxon>
    </lineage>
</organism>
<reference evidence="2 3" key="1">
    <citation type="submission" date="2018-03" db="EMBL/GenBank/DDBJ databases">
        <title>Draft genome sequence of Rohu Carp (Labeo rohita).</title>
        <authorList>
            <person name="Das P."/>
            <person name="Kushwaha B."/>
            <person name="Joshi C.G."/>
            <person name="Kumar D."/>
            <person name="Nagpure N.S."/>
            <person name="Sahoo L."/>
            <person name="Das S.P."/>
            <person name="Bit A."/>
            <person name="Patnaik S."/>
            <person name="Meher P.K."/>
            <person name="Jayasankar P."/>
            <person name="Koringa P.G."/>
            <person name="Patel N.V."/>
            <person name="Hinsu A.T."/>
            <person name="Kumar R."/>
            <person name="Pandey M."/>
            <person name="Agarwal S."/>
            <person name="Srivastava S."/>
            <person name="Singh M."/>
            <person name="Iquebal M.A."/>
            <person name="Jaiswal S."/>
            <person name="Angadi U.B."/>
            <person name="Kumar N."/>
            <person name="Raza M."/>
            <person name="Shah T.M."/>
            <person name="Rai A."/>
            <person name="Jena J.K."/>
        </authorList>
    </citation>
    <scope>NUCLEOTIDE SEQUENCE [LARGE SCALE GENOMIC DNA]</scope>
    <source>
        <strain evidence="2">DASCIFA01</strain>
        <tissue evidence="2">Testis</tissue>
    </source>
</reference>
<name>A0A498MXR5_LABRO</name>
<dbReference type="Pfam" id="PF20865">
    <property type="entry name" value="FAM186A-B_C"/>
    <property type="match status" value="1"/>
</dbReference>
<dbReference type="AlphaFoldDB" id="A0A498MXR5"/>
<proteinExistence type="predicted"/>
<gene>
    <name evidence="2" type="ORF">ROHU_005663</name>
</gene>
<feature type="domain" description="FAM186A/B C-terminal" evidence="1">
    <location>
        <begin position="71"/>
        <end position="170"/>
    </location>
</feature>